<dbReference type="InterPro" id="IPR017896">
    <property type="entry name" value="4Fe4S_Fe-S-bd"/>
</dbReference>
<reference evidence="14" key="1">
    <citation type="journal article" date="2019" name="Int. J. Syst. Evol. Microbiol.">
        <title>The Global Catalogue of Microorganisms (GCM) 10K type strain sequencing project: providing services to taxonomists for standard genome sequencing and annotation.</title>
        <authorList>
            <consortium name="The Broad Institute Genomics Platform"/>
            <consortium name="The Broad Institute Genome Sequencing Center for Infectious Disease"/>
            <person name="Wu L."/>
            <person name="Ma J."/>
        </authorList>
    </citation>
    <scope>NUCLEOTIDE SEQUENCE [LARGE SCALE GENOMIC DNA]</scope>
    <source>
        <strain evidence="14">CGMCC 1.19062</strain>
    </source>
</reference>
<keyword evidence="3" id="KW-0288">FMN</keyword>
<dbReference type="Gene3D" id="3.50.50.60">
    <property type="entry name" value="FAD/NAD(P)-binding domain"/>
    <property type="match status" value="2"/>
</dbReference>
<comment type="caution">
    <text evidence="13">The sequence shown here is derived from an EMBL/GenBank/DDBJ whole genome shotgun (WGS) entry which is preliminary data.</text>
</comment>
<dbReference type="PROSITE" id="PS51379">
    <property type="entry name" value="4FE4S_FER_2"/>
    <property type="match status" value="1"/>
</dbReference>
<evidence type="ECO:0000313" key="13">
    <source>
        <dbReference type="EMBL" id="MFD2261968.1"/>
    </source>
</evidence>
<feature type="domain" description="4Fe-4S ferredoxin-type" evidence="12">
    <location>
        <begin position="31"/>
        <end position="61"/>
    </location>
</feature>
<dbReference type="RefSeq" id="WP_379874880.1">
    <property type="nucleotide sequence ID" value="NZ_JBHUIP010000003.1"/>
</dbReference>
<evidence type="ECO:0000256" key="7">
    <source>
        <dbReference type="ARBA" id="ARBA00047685"/>
    </source>
</evidence>
<dbReference type="Gene3D" id="1.10.1060.10">
    <property type="entry name" value="Alpha-helical ferredoxin"/>
    <property type="match status" value="1"/>
</dbReference>
<evidence type="ECO:0000259" key="12">
    <source>
        <dbReference type="PROSITE" id="PS51379"/>
    </source>
</evidence>
<dbReference type="Pfam" id="PF14691">
    <property type="entry name" value="Fer4_20"/>
    <property type="match status" value="1"/>
</dbReference>
<dbReference type="InterPro" id="IPR023753">
    <property type="entry name" value="FAD/NAD-binding_dom"/>
</dbReference>
<dbReference type="PANTHER" id="PTHR43073:SF2">
    <property type="entry name" value="DIHYDROPYRIMIDINE DEHYDROGENASE [NADP(+)]"/>
    <property type="match status" value="1"/>
</dbReference>
<dbReference type="SUPFAM" id="SSF46548">
    <property type="entry name" value="alpha-helical ferredoxin"/>
    <property type="match status" value="1"/>
</dbReference>
<dbReference type="Pfam" id="PF07992">
    <property type="entry name" value="Pyr_redox_2"/>
    <property type="match status" value="1"/>
</dbReference>
<protein>
    <recommendedName>
        <fullName evidence="11">dihydrouracil dehydrogenase (NAD(+))</fullName>
        <ecNumber evidence="11">1.3.1.1</ecNumber>
    </recommendedName>
    <alternativeName>
        <fullName evidence="6">Dihydrothymine dehydrogenase</fullName>
    </alternativeName>
    <alternativeName>
        <fullName evidence="5">Dihydrouracil dehydrogenase</fullName>
    </alternativeName>
</protein>
<evidence type="ECO:0000256" key="9">
    <source>
        <dbReference type="ARBA" id="ARBA00049578"/>
    </source>
</evidence>
<gene>
    <name evidence="13" type="ORF">ACFSM5_03650</name>
</gene>
<sequence>MTTHRDVAPGRLPTADLKSNFCDAHPVLTRPEALIESDRCLYCYDAPCITACPTSIDIPSFIRKIGSGNTKGAAKDILSANIMGGMCARVCPTEILCEQACVRNKLDDEPVAIGDLQRHATDWLFDKGIQLFERAPETGKTIAVVGGGPAGLSCAHRLATLGHNVTVYEARPKLGGLNEYGIAAYKTVDDYAQREVDYILAIGGITVVTDWVLGRDGHVSELAQEFDAVFLGMGLGGVNALMAEGEDLTGVENAVDFIAALRQVSDLSMLPIGRKVVVIGGGNTAIDAATQAKRLGAEDVTLVYRRGKETMTATPVEQDWAQTNGVKIKHWAKPVKVSGEGGQATSITFEYTQMSGGKLTGTGETFEMAADQIFKAIGQTFVPGALNGSTPQITLESGRIKVDAERKTSLPKVWAGGDCVAGGQDLTVASVEDGKQAALSIHKALMG</sequence>
<evidence type="ECO:0000256" key="10">
    <source>
        <dbReference type="ARBA" id="ARBA00049714"/>
    </source>
</evidence>
<dbReference type="InterPro" id="IPR028261">
    <property type="entry name" value="DPD_II"/>
</dbReference>
<proteinExistence type="predicted"/>
<accession>A0ABW5DLF9</accession>
<comment type="catalytic activity">
    <reaction evidence="8">
        <text>5,6-dihydrouracil + NAD(+) = uracil + NADH + H(+)</text>
        <dbReference type="Rhea" id="RHEA:20189"/>
        <dbReference type="ChEBI" id="CHEBI:15378"/>
        <dbReference type="ChEBI" id="CHEBI:15901"/>
        <dbReference type="ChEBI" id="CHEBI:17568"/>
        <dbReference type="ChEBI" id="CHEBI:57540"/>
        <dbReference type="ChEBI" id="CHEBI:57945"/>
        <dbReference type="EC" id="1.3.1.1"/>
    </reaction>
</comment>
<dbReference type="EC" id="1.3.1.1" evidence="11"/>
<dbReference type="EMBL" id="JBHUIP010000003">
    <property type="protein sequence ID" value="MFD2261968.1"/>
    <property type="molecule type" value="Genomic_DNA"/>
</dbReference>
<organism evidence="13 14">
    <name type="scientific">Lacibacterium aquatile</name>
    <dbReference type="NCBI Taxonomy" id="1168082"/>
    <lineage>
        <taxon>Bacteria</taxon>
        <taxon>Pseudomonadati</taxon>
        <taxon>Pseudomonadota</taxon>
        <taxon>Alphaproteobacteria</taxon>
        <taxon>Rhodospirillales</taxon>
        <taxon>Rhodospirillaceae</taxon>
    </lineage>
</organism>
<dbReference type="PRINTS" id="PR00368">
    <property type="entry name" value="FADPNR"/>
</dbReference>
<dbReference type="InterPro" id="IPR036188">
    <property type="entry name" value="FAD/NAD-bd_sf"/>
</dbReference>
<evidence type="ECO:0000256" key="3">
    <source>
        <dbReference type="ARBA" id="ARBA00022643"/>
    </source>
</evidence>
<keyword evidence="14" id="KW-1185">Reference proteome</keyword>
<keyword evidence="2" id="KW-0285">Flavoprotein</keyword>
<comment type="catalytic activity">
    <reaction evidence="7">
        <text>5,6-dihydrothymine + NAD(+) = thymine + NADH + H(+)</text>
        <dbReference type="Rhea" id="RHEA:28791"/>
        <dbReference type="ChEBI" id="CHEBI:15378"/>
        <dbReference type="ChEBI" id="CHEBI:17821"/>
        <dbReference type="ChEBI" id="CHEBI:27468"/>
        <dbReference type="ChEBI" id="CHEBI:57540"/>
        <dbReference type="ChEBI" id="CHEBI:57945"/>
        <dbReference type="EC" id="1.3.1.1"/>
    </reaction>
</comment>
<name>A0ABW5DLF9_9PROT</name>
<evidence type="ECO:0000313" key="14">
    <source>
        <dbReference type="Proteomes" id="UP001597295"/>
    </source>
</evidence>
<comment type="function">
    <text evidence="9">Involved in pyrimidine base degradation. Catalyzes physiologically the reduction of uracil to 5,6-dihydrouracil (DHU) by using NADH as a specific cosubstrate. It also catalyzes the reverse reaction and the reduction of thymine to 5,6-dihydrothymine (DHT).</text>
</comment>
<evidence type="ECO:0000256" key="1">
    <source>
        <dbReference type="ARBA" id="ARBA00001917"/>
    </source>
</evidence>
<dbReference type="PANTHER" id="PTHR43073">
    <property type="entry name" value="DIHYDROPYRIMIDINE DEHYDROGENASE [NADP(+)]"/>
    <property type="match status" value="1"/>
</dbReference>
<evidence type="ECO:0000256" key="8">
    <source>
        <dbReference type="ARBA" id="ARBA00048792"/>
    </source>
</evidence>
<keyword evidence="4" id="KW-0560">Oxidoreductase</keyword>
<evidence type="ECO:0000256" key="2">
    <source>
        <dbReference type="ARBA" id="ARBA00022630"/>
    </source>
</evidence>
<dbReference type="PRINTS" id="PR00469">
    <property type="entry name" value="PNDRDTASEII"/>
</dbReference>
<evidence type="ECO:0000256" key="5">
    <source>
        <dbReference type="ARBA" id="ARBA00030119"/>
    </source>
</evidence>
<comment type="cofactor">
    <cofactor evidence="1">
        <name>FMN</name>
        <dbReference type="ChEBI" id="CHEBI:58210"/>
    </cofactor>
</comment>
<dbReference type="InterPro" id="IPR009051">
    <property type="entry name" value="Helical_ferredxn"/>
</dbReference>
<dbReference type="Proteomes" id="UP001597295">
    <property type="component" value="Unassembled WGS sequence"/>
</dbReference>
<evidence type="ECO:0000256" key="4">
    <source>
        <dbReference type="ARBA" id="ARBA00023002"/>
    </source>
</evidence>
<evidence type="ECO:0000256" key="11">
    <source>
        <dbReference type="ARBA" id="ARBA00049728"/>
    </source>
</evidence>
<dbReference type="SUPFAM" id="SSF51971">
    <property type="entry name" value="Nucleotide-binding domain"/>
    <property type="match status" value="1"/>
</dbReference>
<comment type="subunit">
    <text evidence="10">Heterotetramer of 2 PreA and 2 PreT subunits.</text>
</comment>
<evidence type="ECO:0000256" key="6">
    <source>
        <dbReference type="ARBA" id="ARBA00032722"/>
    </source>
</evidence>